<dbReference type="Proteomes" id="UP001195769">
    <property type="component" value="Unassembled WGS sequence"/>
</dbReference>
<proteinExistence type="predicted"/>
<sequence length="129" mass="14433">MLCNPTGKAHAFRAVDWLVERNNLYTKVIYSGTGLNCTIDHIINESPLIEVYWNCHVTIENAFHLSQCTIRHAPPNMTKTYPSNGRTTKHVIDDKLADGVMLLQKGAGLLPGNEDDKAAQIEADDLWEN</sequence>
<dbReference type="RefSeq" id="XP_041220082.1">
    <property type="nucleotide sequence ID" value="XM_041364591.1"/>
</dbReference>
<dbReference type="EMBL" id="JABBWK010000079">
    <property type="protein sequence ID" value="KAG1894506.1"/>
    <property type="molecule type" value="Genomic_DNA"/>
</dbReference>
<evidence type="ECO:0000313" key="2">
    <source>
        <dbReference type="EMBL" id="KAG1894506.1"/>
    </source>
</evidence>
<feature type="domain" description="DUF6589" evidence="1">
    <location>
        <begin position="1"/>
        <end position="72"/>
    </location>
</feature>
<keyword evidence="3" id="KW-1185">Reference proteome</keyword>
<evidence type="ECO:0000313" key="3">
    <source>
        <dbReference type="Proteomes" id="UP001195769"/>
    </source>
</evidence>
<accession>A0AAD4HFQ1</accession>
<dbReference type="InterPro" id="IPR046496">
    <property type="entry name" value="DUF6589"/>
</dbReference>
<organism evidence="2 3">
    <name type="scientific">Suillus fuscotomentosus</name>
    <dbReference type="NCBI Taxonomy" id="1912939"/>
    <lineage>
        <taxon>Eukaryota</taxon>
        <taxon>Fungi</taxon>
        <taxon>Dikarya</taxon>
        <taxon>Basidiomycota</taxon>
        <taxon>Agaricomycotina</taxon>
        <taxon>Agaricomycetes</taxon>
        <taxon>Agaricomycetidae</taxon>
        <taxon>Boletales</taxon>
        <taxon>Suillineae</taxon>
        <taxon>Suillaceae</taxon>
        <taxon>Suillus</taxon>
    </lineage>
</organism>
<comment type="caution">
    <text evidence="2">The sequence shown here is derived from an EMBL/GenBank/DDBJ whole genome shotgun (WGS) entry which is preliminary data.</text>
</comment>
<name>A0AAD4HFQ1_9AGAM</name>
<gene>
    <name evidence="2" type="ORF">F5891DRAFT_1130929</name>
</gene>
<evidence type="ECO:0000259" key="1">
    <source>
        <dbReference type="Pfam" id="PF20231"/>
    </source>
</evidence>
<dbReference type="AlphaFoldDB" id="A0AAD4HFQ1"/>
<reference evidence="2" key="1">
    <citation type="journal article" date="2020" name="New Phytol.">
        <title>Comparative genomics reveals dynamic genome evolution in host specialist ectomycorrhizal fungi.</title>
        <authorList>
            <person name="Lofgren L.A."/>
            <person name="Nguyen N.H."/>
            <person name="Vilgalys R."/>
            <person name="Ruytinx J."/>
            <person name="Liao H.L."/>
            <person name="Branco S."/>
            <person name="Kuo A."/>
            <person name="LaButti K."/>
            <person name="Lipzen A."/>
            <person name="Andreopoulos W."/>
            <person name="Pangilinan J."/>
            <person name="Riley R."/>
            <person name="Hundley H."/>
            <person name="Na H."/>
            <person name="Barry K."/>
            <person name="Grigoriev I.V."/>
            <person name="Stajich J.E."/>
            <person name="Kennedy P.G."/>
        </authorList>
    </citation>
    <scope>NUCLEOTIDE SEQUENCE</scope>
    <source>
        <strain evidence="2">FC203</strain>
    </source>
</reference>
<protein>
    <recommendedName>
        <fullName evidence="1">DUF6589 domain-containing protein</fullName>
    </recommendedName>
</protein>
<dbReference type="Pfam" id="PF20231">
    <property type="entry name" value="DUF6589"/>
    <property type="match status" value="1"/>
</dbReference>
<dbReference type="GeneID" id="64658889"/>